<dbReference type="InterPro" id="IPR037579">
    <property type="entry name" value="FIB_ANG-like"/>
</dbReference>
<evidence type="ECO:0000256" key="7">
    <source>
        <dbReference type="SAM" id="Coils"/>
    </source>
</evidence>
<dbReference type="SMART" id="SM00186">
    <property type="entry name" value="FBG"/>
    <property type="match status" value="1"/>
</dbReference>
<evidence type="ECO:0000313" key="12">
    <source>
        <dbReference type="Proteomes" id="UP000727407"/>
    </source>
</evidence>
<evidence type="ECO:0000259" key="10">
    <source>
        <dbReference type="PROSITE" id="PS51406"/>
    </source>
</evidence>
<feature type="non-terminal residue" evidence="11">
    <location>
        <position position="389"/>
    </location>
</feature>
<feature type="chain" id="PRO_5035298951" evidence="9">
    <location>
        <begin position="20"/>
        <end position="389"/>
    </location>
</feature>
<keyword evidence="4 7" id="KW-0175">Coiled coil</keyword>
<evidence type="ECO:0000256" key="9">
    <source>
        <dbReference type="SAM" id="SignalP"/>
    </source>
</evidence>
<evidence type="ECO:0000256" key="6">
    <source>
        <dbReference type="ARBA" id="ARBA00023180"/>
    </source>
</evidence>
<evidence type="ECO:0000256" key="8">
    <source>
        <dbReference type="SAM" id="MobiDB-lite"/>
    </source>
</evidence>
<feature type="region of interest" description="Disordered" evidence="8">
    <location>
        <begin position="354"/>
        <end position="389"/>
    </location>
</feature>
<dbReference type="PANTHER" id="PTHR47221">
    <property type="entry name" value="FIBRINOGEN ALPHA CHAIN"/>
    <property type="match status" value="1"/>
</dbReference>
<feature type="coiled-coil region" evidence="7">
    <location>
        <begin position="118"/>
        <end position="209"/>
    </location>
</feature>
<keyword evidence="6" id="KW-0325">Glycoprotein</keyword>
<dbReference type="PANTHER" id="PTHR47221:SF6">
    <property type="entry name" value="FIBRINOGEN ALPHA CHAIN"/>
    <property type="match status" value="1"/>
</dbReference>
<dbReference type="OrthoDB" id="6145874at2759"/>
<dbReference type="EMBL" id="QNUK01000852">
    <property type="protein sequence ID" value="KAF5889164.1"/>
    <property type="molecule type" value="Genomic_DNA"/>
</dbReference>
<dbReference type="InterPro" id="IPR036056">
    <property type="entry name" value="Fibrinogen-like_C"/>
</dbReference>
<evidence type="ECO:0000256" key="4">
    <source>
        <dbReference type="ARBA" id="ARBA00023054"/>
    </source>
</evidence>
<comment type="caution">
    <text evidence="11">The sequence shown here is derived from an EMBL/GenBank/DDBJ whole genome shotgun (WGS) entry which is preliminary data.</text>
</comment>
<comment type="subcellular location">
    <subcellularLocation>
        <location evidence="1">Secreted</location>
    </subcellularLocation>
</comment>
<feature type="signal peptide" evidence="9">
    <location>
        <begin position="1"/>
        <end position="19"/>
    </location>
</feature>
<dbReference type="Pfam" id="PF00147">
    <property type="entry name" value="Fibrinogen_C"/>
    <property type="match status" value="1"/>
</dbReference>
<dbReference type="AlphaFoldDB" id="A0A8J4U1T7"/>
<evidence type="ECO:0000313" key="11">
    <source>
        <dbReference type="EMBL" id="KAF5889164.1"/>
    </source>
</evidence>
<evidence type="ECO:0000256" key="1">
    <source>
        <dbReference type="ARBA" id="ARBA00004613"/>
    </source>
</evidence>
<name>A0A8J4U1T7_CLAMG</name>
<feature type="compositionally biased region" description="Low complexity" evidence="8">
    <location>
        <begin position="356"/>
        <end position="370"/>
    </location>
</feature>
<evidence type="ECO:0000256" key="3">
    <source>
        <dbReference type="ARBA" id="ARBA00022729"/>
    </source>
</evidence>
<evidence type="ECO:0000256" key="5">
    <source>
        <dbReference type="ARBA" id="ARBA00023157"/>
    </source>
</evidence>
<dbReference type="SUPFAM" id="SSF56496">
    <property type="entry name" value="Fibrinogen C-terminal domain-like"/>
    <property type="match status" value="1"/>
</dbReference>
<keyword evidence="5" id="KW-1015">Disulfide bond</keyword>
<accession>A0A8J4U1T7</accession>
<dbReference type="Proteomes" id="UP000727407">
    <property type="component" value="Unassembled WGS sequence"/>
</dbReference>
<keyword evidence="3 9" id="KW-0732">Signal</keyword>
<keyword evidence="2" id="KW-0964">Secreted</keyword>
<evidence type="ECO:0000256" key="2">
    <source>
        <dbReference type="ARBA" id="ARBA00022525"/>
    </source>
</evidence>
<feature type="domain" description="Fibrinogen C-terminal" evidence="10">
    <location>
        <begin position="223"/>
        <end position="389"/>
    </location>
</feature>
<dbReference type="PROSITE" id="PS51406">
    <property type="entry name" value="FIBRINOGEN_C_2"/>
    <property type="match status" value="1"/>
</dbReference>
<dbReference type="InterPro" id="IPR014716">
    <property type="entry name" value="Fibrinogen_a/b/g_C_1"/>
</dbReference>
<reference evidence="11" key="1">
    <citation type="submission" date="2020-07" db="EMBL/GenBank/DDBJ databases">
        <title>Clarias magur genome sequencing, assembly and annotation.</title>
        <authorList>
            <person name="Kushwaha B."/>
            <person name="Kumar R."/>
            <person name="Das P."/>
            <person name="Joshi C.G."/>
            <person name="Kumar D."/>
            <person name="Nagpure N.S."/>
            <person name="Pandey M."/>
            <person name="Agarwal S."/>
            <person name="Srivastava S."/>
            <person name="Singh M."/>
            <person name="Sahoo L."/>
            <person name="Jayasankar P."/>
            <person name="Meher P.K."/>
            <person name="Koringa P.G."/>
            <person name="Iquebal M.A."/>
            <person name="Das S.P."/>
            <person name="Bit A."/>
            <person name="Patnaik S."/>
            <person name="Patel N."/>
            <person name="Shah T.M."/>
            <person name="Hinsu A."/>
            <person name="Jena J.K."/>
        </authorList>
    </citation>
    <scope>NUCLEOTIDE SEQUENCE</scope>
    <source>
        <strain evidence="11">CIFAMagur01</strain>
        <tissue evidence="11">Testis</tissue>
    </source>
</reference>
<proteinExistence type="predicted"/>
<dbReference type="GO" id="GO:0007596">
    <property type="term" value="P:blood coagulation"/>
    <property type="evidence" value="ECO:0007669"/>
    <property type="project" value="InterPro"/>
</dbReference>
<keyword evidence="12" id="KW-1185">Reference proteome</keyword>
<dbReference type="InterPro" id="IPR002181">
    <property type="entry name" value="Fibrinogen_a/b/g_C_dom"/>
</dbReference>
<protein>
    <submittedName>
        <fullName evidence="11">Angiopoietin-related protein 4-like</fullName>
    </submittedName>
</protein>
<gene>
    <name evidence="11" type="primary">angptl4</name>
    <name evidence="11" type="ORF">DAT39_021128</name>
</gene>
<dbReference type="GO" id="GO:0005576">
    <property type="term" value="C:extracellular region"/>
    <property type="evidence" value="ECO:0007669"/>
    <property type="project" value="UniProtKB-SubCell"/>
</dbReference>
<dbReference type="Gene3D" id="3.90.215.10">
    <property type="entry name" value="Gamma Fibrinogen, chain A, domain 1"/>
    <property type="match status" value="1"/>
</dbReference>
<feature type="compositionally biased region" description="Basic and acidic residues" evidence="8">
    <location>
        <begin position="371"/>
        <end position="389"/>
    </location>
</feature>
<sequence length="389" mass="44280">MKMRMKLSELLCFTVLVSSGSPAGKEKRVQYAAWDDVNVLAHGLLQLGQGLREHVERTGGQVREISAKLRAFNGSVSELAALTRRLHEDTESLRARAHSLEEREGRVINMSSGLHEKLGRLLRDRQRATERIRHLEDKVDSMGRGGGGGGHGGTGGNYSDLRALQLLMEAQNQRIDDLLERVKQQQEKLDKQNIRIRALQSQIQMRKEKLNPSAHEVQTEQKDTPTVTASNCHDLFLRGETASGVYTLQPRDSPPIRASCEMTSDGGWTVIQRRHDGSVDFDQLWNEYQNGFGNLDGEFWLGLENVFRLTKDEEFMLKIRMSDWRDEHQSVQYQFRLNGEDKNYSLQILESPDGNLESSFSTESSSLPFSTRDRDNDRKHDFNCAKHLS</sequence>
<organism evidence="11 12">
    <name type="scientific">Clarias magur</name>
    <name type="common">Asian catfish</name>
    <name type="synonym">Macropteronotus magur</name>
    <dbReference type="NCBI Taxonomy" id="1594786"/>
    <lineage>
        <taxon>Eukaryota</taxon>
        <taxon>Metazoa</taxon>
        <taxon>Chordata</taxon>
        <taxon>Craniata</taxon>
        <taxon>Vertebrata</taxon>
        <taxon>Euteleostomi</taxon>
        <taxon>Actinopterygii</taxon>
        <taxon>Neopterygii</taxon>
        <taxon>Teleostei</taxon>
        <taxon>Ostariophysi</taxon>
        <taxon>Siluriformes</taxon>
        <taxon>Clariidae</taxon>
        <taxon>Clarias</taxon>
    </lineage>
</organism>